<gene>
    <name evidence="12" type="ORF">KGF57_001625</name>
</gene>
<dbReference type="EMBL" id="JAIHNG010000072">
    <property type="protein sequence ID" value="KAI5961691.1"/>
    <property type="molecule type" value="Genomic_DNA"/>
</dbReference>
<keyword evidence="8" id="KW-0539">Nucleus</keyword>
<evidence type="ECO:0000256" key="2">
    <source>
        <dbReference type="ARBA" id="ARBA00007306"/>
    </source>
</evidence>
<comment type="subcellular location">
    <subcellularLocation>
        <location evidence="1">Nucleus</location>
    </subcellularLocation>
</comment>
<keyword evidence="13" id="KW-1185">Reference proteome</keyword>
<comment type="similarity">
    <text evidence="2">Belongs to the WD repeat HIR1 family.</text>
</comment>
<dbReference type="GO" id="GO:0033186">
    <property type="term" value="C:CAF-1 complex"/>
    <property type="evidence" value="ECO:0007669"/>
    <property type="project" value="TreeGrafter"/>
</dbReference>
<keyword evidence="6" id="KW-0156">Chromatin regulator</keyword>
<evidence type="ECO:0000259" key="11">
    <source>
        <dbReference type="Pfam" id="PF24105"/>
    </source>
</evidence>
<evidence type="ECO:0000256" key="1">
    <source>
        <dbReference type="ARBA" id="ARBA00004123"/>
    </source>
</evidence>
<keyword evidence="3 9" id="KW-0853">WD repeat</keyword>
<dbReference type="InterPro" id="IPR045145">
    <property type="entry name" value="PTHR15271"/>
</dbReference>
<evidence type="ECO:0000313" key="13">
    <source>
        <dbReference type="Proteomes" id="UP001204833"/>
    </source>
</evidence>
<organism evidence="12 13">
    <name type="scientific">Candida theae</name>
    <dbReference type="NCBI Taxonomy" id="1198502"/>
    <lineage>
        <taxon>Eukaryota</taxon>
        <taxon>Fungi</taxon>
        <taxon>Dikarya</taxon>
        <taxon>Ascomycota</taxon>
        <taxon>Saccharomycotina</taxon>
        <taxon>Pichiomycetes</taxon>
        <taxon>Debaryomycetaceae</taxon>
        <taxon>Candida/Lodderomyces clade</taxon>
        <taxon>Candida</taxon>
    </lineage>
</organism>
<proteinExistence type="inferred from homology"/>
<keyword evidence="4" id="KW-0677">Repeat</keyword>
<feature type="repeat" description="WD" evidence="9">
    <location>
        <begin position="59"/>
        <end position="90"/>
    </location>
</feature>
<evidence type="ECO:0000256" key="9">
    <source>
        <dbReference type="PROSITE-ProRule" id="PRU00221"/>
    </source>
</evidence>
<evidence type="ECO:0000256" key="8">
    <source>
        <dbReference type="ARBA" id="ARBA00023242"/>
    </source>
</evidence>
<feature type="compositionally biased region" description="Low complexity" evidence="10">
    <location>
        <begin position="382"/>
        <end position="395"/>
    </location>
</feature>
<dbReference type="RefSeq" id="XP_051609874.1">
    <property type="nucleotide sequence ID" value="XM_051750850.1"/>
</dbReference>
<dbReference type="PANTHER" id="PTHR15271">
    <property type="entry name" value="CHROMATIN ASSEMBLY FACTOR 1 SUBUNIT B"/>
    <property type="match status" value="1"/>
</dbReference>
<comment type="caution">
    <text evidence="12">The sequence shown here is derived from an EMBL/GenBank/DDBJ whole genome shotgun (WGS) entry which is preliminary data.</text>
</comment>
<dbReference type="GO" id="GO:0006335">
    <property type="term" value="P:DNA replication-dependent chromatin assembly"/>
    <property type="evidence" value="ECO:0007669"/>
    <property type="project" value="InterPro"/>
</dbReference>
<evidence type="ECO:0000256" key="10">
    <source>
        <dbReference type="SAM" id="MobiDB-lite"/>
    </source>
</evidence>
<dbReference type="PROSITE" id="PS50082">
    <property type="entry name" value="WD_REPEATS_2"/>
    <property type="match status" value="1"/>
</dbReference>
<feature type="region of interest" description="Disordered" evidence="10">
    <location>
        <begin position="382"/>
        <end position="411"/>
    </location>
</feature>
<keyword evidence="7" id="KW-0234">DNA repair</keyword>
<sequence>MDAVTIAVHWHDENKPIYSLDLQPNAAQHQILRLATGGGDNNVRIWKFADNSVEYLSTLRKHTQAVNVVRFNSKGDVLATAGDDGFVFLWTKSDTIVKELGDEEDDDMKESWQCVGNITIGNELVDLCWCGDYLAIGSMDNMLRVYHVVENGKKLVGKPVHTSENNDHFIQGVAFSNRYLFTQSADRSIVSYKFDENGSLSLLHKFQKLGGTQMYQSENLQSFFRRLSCSPDGSLLITPAGLDENGLNCVYVYSITNLQNGPVIRVGGFVKPAIIVSFNPRLYKRSDETSILPYKVVFAIGTLDSIVIYSTDNDFRPLGQISNIHYQPITDLTWDEDGTKLLVSSMDGFCSVVNFASDTFGPSYGGPKPILSSEKVHVQDSATATATATATTTATPSQHTPQKKQGPTIDTFFKDKKGKKRITPTLIS</sequence>
<dbReference type="GO" id="GO:0005634">
    <property type="term" value="C:nucleus"/>
    <property type="evidence" value="ECO:0007669"/>
    <property type="project" value="UniProtKB-SubCell"/>
</dbReference>
<dbReference type="Pfam" id="PF24105">
    <property type="entry name" value="Beta-prop_CAF1B_HIR1"/>
    <property type="match status" value="1"/>
</dbReference>
<evidence type="ECO:0000256" key="5">
    <source>
        <dbReference type="ARBA" id="ARBA00022763"/>
    </source>
</evidence>
<dbReference type="PROSITE" id="PS50294">
    <property type="entry name" value="WD_REPEATS_REGION"/>
    <property type="match status" value="1"/>
</dbReference>
<dbReference type="InterPro" id="IPR015943">
    <property type="entry name" value="WD40/YVTN_repeat-like_dom_sf"/>
</dbReference>
<dbReference type="AlphaFoldDB" id="A0AAD5BGW9"/>
<evidence type="ECO:0000256" key="4">
    <source>
        <dbReference type="ARBA" id="ARBA00022737"/>
    </source>
</evidence>
<dbReference type="InterPro" id="IPR055410">
    <property type="entry name" value="Beta-prop_CAF1B_HIR1"/>
</dbReference>
<dbReference type="InterPro" id="IPR036322">
    <property type="entry name" value="WD40_repeat_dom_sf"/>
</dbReference>
<evidence type="ECO:0000256" key="3">
    <source>
        <dbReference type="ARBA" id="ARBA00022574"/>
    </source>
</evidence>
<keyword evidence="5" id="KW-0227">DNA damage</keyword>
<dbReference type="SMART" id="SM00320">
    <property type="entry name" value="WD40"/>
    <property type="match status" value="5"/>
</dbReference>
<feature type="domain" description="CAF1B/HIR1 beta-propeller" evidence="11">
    <location>
        <begin position="3"/>
        <end position="358"/>
    </location>
</feature>
<reference evidence="12 13" key="1">
    <citation type="journal article" date="2022" name="DNA Res.">
        <title>Genome analysis of five recently described species of the CUG-Ser clade uncovers Candida theae as a new hybrid lineage with pathogenic potential in the Candida parapsilosis species complex.</title>
        <authorList>
            <person name="Mixao V."/>
            <person name="Del Olmo V."/>
            <person name="Hegedusova E."/>
            <person name="Saus E."/>
            <person name="Pryszcz L."/>
            <person name="Cillingova A."/>
            <person name="Nosek J."/>
            <person name="Gabaldon T."/>
        </authorList>
    </citation>
    <scope>NUCLEOTIDE SEQUENCE [LARGE SCALE GENOMIC DNA]</scope>
    <source>
        <strain evidence="12 13">CBS 12239</strain>
    </source>
</reference>
<name>A0AAD5BGW9_9ASCO</name>
<evidence type="ECO:0000256" key="6">
    <source>
        <dbReference type="ARBA" id="ARBA00022853"/>
    </source>
</evidence>
<dbReference type="GO" id="GO:0006281">
    <property type="term" value="P:DNA repair"/>
    <property type="evidence" value="ECO:0007669"/>
    <property type="project" value="UniProtKB-KW"/>
</dbReference>
<dbReference type="InterPro" id="IPR001680">
    <property type="entry name" value="WD40_rpt"/>
</dbReference>
<accession>A0AAD5BGW9</accession>
<evidence type="ECO:0000313" key="12">
    <source>
        <dbReference type="EMBL" id="KAI5961691.1"/>
    </source>
</evidence>
<dbReference type="SUPFAM" id="SSF50978">
    <property type="entry name" value="WD40 repeat-like"/>
    <property type="match status" value="1"/>
</dbReference>
<dbReference type="PANTHER" id="PTHR15271:SF4">
    <property type="entry name" value="CHROMATIN ASSEMBLY FACTOR 1 SUBUNIT B"/>
    <property type="match status" value="1"/>
</dbReference>
<dbReference type="GO" id="GO:0006334">
    <property type="term" value="P:nucleosome assembly"/>
    <property type="evidence" value="ECO:0007669"/>
    <property type="project" value="TreeGrafter"/>
</dbReference>
<dbReference type="GeneID" id="76149684"/>
<dbReference type="Proteomes" id="UP001204833">
    <property type="component" value="Unassembled WGS sequence"/>
</dbReference>
<protein>
    <submittedName>
        <fullName evidence="12">CAC2</fullName>
    </submittedName>
</protein>
<evidence type="ECO:0000256" key="7">
    <source>
        <dbReference type="ARBA" id="ARBA00023204"/>
    </source>
</evidence>
<feature type="compositionally biased region" description="Polar residues" evidence="10">
    <location>
        <begin position="396"/>
        <end position="405"/>
    </location>
</feature>
<dbReference type="Gene3D" id="2.130.10.10">
    <property type="entry name" value="YVTN repeat-like/Quinoprotein amine dehydrogenase"/>
    <property type="match status" value="2"/>
</dbReference>